<comment type="caution">
    <text evidence="1">The sequence shown here is derived from an EMBL/GenBank/DDBJ whole genome shotgun (WGS) entry which is preliminary data.</text>
</comment>
<proteinExistence type="predicted"/>
<evidence type="ECO:0000313" key="2">
    <source>
        <dbReference type="Proteomes" id="UP001060085"/>
    </source>
</evidence>
<reference evidence="2" key="1">
    <citation type="journal article" date="2023" name="Nat. Plants">
        <title>Single-cell RNA sequencing provides a high-resolution roadmap for understanding the multicellular compartmentation of specialized metabolism.</title>
        <authorList>
            <person name="Sun S."/>
            <person name="Shen X."/>
            <person name="Li Y."/>
            <person name="Li Y."/>
            <person name="Wang S."/>
            <person name="Li R."/>
            <person name="Zhang H."/>
            <person name="Shen G."/>
            <person name="Guo B."/>
            <person name="Wei J."/>
            <person name="Xu J."/>
            <person name="St-Pierre B."/>
            <person name="Chen S."/>
            <person name="Sun C."/>
        </authorList>
    </citation>
    <scope>NUCLEOTIDE SEQUENCE [LARGE SCALE GENOMIC DNA]</scope>
</reference>
<organism evidence="1 2">
    <name type="scientific">Catharanthus roseus</name>
    <name type="common">Madagascar periwinkle</name>
    <name type="synonym">Vinca rosea</name>
    <dbReference type="NCBI Taxonomy" id="4058"/>
    <lineage>
        <taxon>Eukaryota</taxon>
        <taxon>Viridiplantae</taxon>
        <taxon>Streptophyta</taxon>
        <taxon>Embryophyta</taxon>
        <taxon>Tracheophyta</taxon>
        <taxon>Spermatophyta</taxon>
        <taxon>Magnoliopsida</taxon>
        <taxon>eudicotyledons</taxon>
        <taxon>Gunneridae</taxon>
        <taxon>Pentapetalae</taxon>
        <taxon>asterids</taxon>
        <taxon>lamiids</taxon>
        <taxon>Gentianales</taxon>
        <taxon>Apocynaceae</taxon>
        <taxon>Rauvolfioideae</taxon>
        <taxon>Vinceae</taxon>
        <taxon>Catharanthinae</taxon>
        <taxon>Catharanthus</taxon>
    </lineage>
</organism>
<dbReference type="Proteomes" id="UP001060085">
    <property type="component" value="Linkage Group LG06"/>
</dbReference>
<accession>A0ACC0AJC4</accession>
<keyword evidence="2" id="KW-1185">Reference proteome</keyword>
<evidence type="ECO:0000313" key="1">
    <source>
        <dbReference type="EMBL" id="KAI5659596.1"/>
    </source>
</evidence>
<gene>
    <name evidence="1" type="ORF">M9H77_28389</name>
</gene>
<protein>
    <submittedName>
        <fullName evidence="1">Uncharacterized protein</fullName>
    </submittedName>
</protein>
<dbReference type="EMBL" id="CM044706">
    <property type="protein sequence ID" value="KAI5659596.1"/>
    <property type="molecule type" value="Genomic_DNA"/>
</dbReference>
<sequence>MAFTDGPVCEESANDYPEVYGLHRRYFGMHSFIARYLVDVPCAATASLSPGASTGLRRGAGGGRTPVPPAPERHEHVDPCHVEMERGDGSGSGQPLVDPFDIDQSLPSGSRTSQTPLPSGLGFSSFQAPHSTSYGFFGFRVPPLRAQLVHLYRISLYHRHVRLIKRSGRMTWMVLQRYRFGHRVGKKTKRFTPFDCP</sequence>
<name>A0ACC0AJC4_CATRO</name>